<dbReference type="Proteomes" id="UP000305067">
    <property type="component" value="Unassembled WGS sequence"/>
</dbReference>
<dbReference type="OrthoDB" id="2977329at2759"/>
<evidence type="ECO:0000313" key="2">
    <source>
        <dbReference type="Proteomes" id="UP000305067"/>
    </source>
</evidence>
<reference evidence="1 2" key="1">
    <citation type="journal article" date="2019" name="Nat. Ecol. Evol.">
        <title>Megaphylogeny resolves global patterns of mushroom evolution.</title>
        <authorList>
            <person name="Varga T."/>
            <person name="Krizsan K."/>
            <person name="Foldi C."/>
            <person name="Dima B."/>
            <person name="Sanchez-Garcia M."/>
            <person name="Sanchez-Ramirez S."/>
            <person name="Szollosi G.J."/>
            <person name="Szarkandi J.G."/>
            <person name="Papp V."/>
            <person name="Albert L."/>
            <person name="Andreopoulos W."/>
            <person name="Angelini C."/>
            <person name="Antonin V."/>
            <person name="Barry K.W."/>
            <person name="Bougher N.L."/>
            <person name="Buchanan P."/>
            <person name="Buyck B."/>
            <person name="Bense V."/>
            <person name="Catcheside P."/>
            <person name="Chovatia M."/>
            <person name="Cooper J."/>
            <person name="Damon W."/>
            <person name="Desjardin D."/>
            <person name="Finy P."/>
            <person name="Geml J."/>
            <person name="Haridas S."/>
            <person name="Hughes K."/>
            <person name="Justo A."/>
            <person name="Karasinski D."/>
            <person name="Kautmanova I."/>
            <person name="Kiss B."/>
            <person name="Kocsube S."/>
            <person name="Kotiranta H."/>
            <person name="LaButti K.M."/>
            <person name="Lechner B.E."/>
            <person name="Liimatainen K."/>
            <person name="Lipzen A."/>
            <person name="Lukacs Z."/>
            <person name="Mihaltcheva S."/>
            <person name="Morgado L.N."/>
            <person name="Niskanen T."/>
            <person name="Noordeloos M.E."/>
            <person name="Ohm R.A."/>
            <person name="Ortiz-Santana B."/>
            <person name="Ovrebo C."/>
            <person name="Racz N."/>
            <person name="Riley R."/>
            <person name="Savchenko A."/>
            <person name="Shiryaev A."/>
            <person name="Soop K."/>
            <person name="Spirin V."/>
            <person name="Szebenyi C."/>
            <person name="Tomsovsky M."/>
            <person name="Tulloss R.E."/>
            <person name="Uehling J."/>
            <person name="Grigoriev I.V."/>
            <person name="Vagvolgyi C."/>
            <person name="Papp T."/>
            <person name="Martin F.M."/>
            <person name="Miettinen O."/>
            <person name="Hibbett D.S."/>
            <person name="Nagy L.G."/>
        </authorList>
    </citation>
    <scope>NUCLEOTIDE SEQUENCE [LARGE SCALE GENOMIC DNA]</scope>
    <source>
        <strain evidence="1 2">CBS 309.79</strain>
    </source>
</reference>
<dbReference type="InterPro" id="IPR032675">
    <property type="entry name" value="LRR_dom_sf"/>
</dbReference>
<organism evidence="1 2">
    <name type="scientific">Pterulicium gracile</name>
    <dbReference type="NCBI Taxonomy" id="1884261"/>
    <lineage>
        <taxon>Eukaryota</taxon>
        <taxon>Fungi</taxon>
        <taxon>Dikarya</taxon>
        <taxon>Basidiomycota</taxon>
        <taxon>Agaricomycotina</taxon>
        <taxon>Agaricomycetes</taxon>
        <taxon>Agaricomycetidae</taxon>
        <taxon>Agaricales</taxon>
        <taxon>Pleurotineae</taxon>
        <taxon>Pterulaceae</taxon>
        <taxon>Pterulicium</taxon>
    </lineage>
</organism>
<dbReference type="EMBL" id="ML178840">
    <property type="protein sequence ID" value="TFK98359.1"/>
    <property type="molecule type" value="Genomic_DNA"/>
</dbReference>
<dbReference type="AlphaFoldDB" id="A0A5C3QBD2"/>
<evidence type="ECO:0000313" key="1">
    <source>
        <dbReference type="EMBL" id="TFK98359.1"/>
    </source>
</evidence>
<dbReference type="Gene3D" id="3.80.10.10">
    <property type="entry name" value="Ribonuclease Inhibitor"/>
    <property type="match status" value="1"/>
</dbReference>
<evidence type="ECO:0008006" key="3">
    <source>
        <dbReference type="Google" id="ProtNLM"/>
    </source>
</evidence>
<name>A0A5C3QBD2_9AGAR</name>
<accession>A0A5C3QBD2</accession>
<keyword evidence="2" id="KW-1185">Reference proteome</keyword>
<gene>
    <name evidence="1" type="ORF">BDV98DRAFT_573051</name>
</gene>
<protein>
    <recommendedName>
        <fullName evidence="3">F-box domain-containing protein</fullName>
    </recommendedName>
</protein>
<proteinExistence type="predicted"/>
<sequence>MTMSFHGNSVLPQELYDTILDHLAFDVPTLKACGTVCESFIPRTRTHLFQKATLTTETAILPGFIQCIAPYVQAMTISSPDLYRLGQHDFPRLATLHLNQQWFKQTCTDTVLSASVLRQIHTLSLTDVHFESMPHLVNFIASFSRLEALVISCVDCASSSSAPLPPAPATLKSLESPTTSESTPGTIPALLEWIARSHSEPGAGLEKLHVEWIDDIRDVKAIGQYLLGSPAQQLKELEVSFHPYGRLECNASDLPQYWLPMSATQVRLPNLARFTFTDLVIGSSAEATDVGNDFLPLAIRRLRDAVQSSPSSPSSSYIAPPLEITLNLRIAGLSQLGRLQSVELDWERLRGALEGESVKAKMVLSCDEEGELGWVTKEGPAAGDGGELAARDEWRGGVEAYFCARMGENAVQMVWDVEE</sequence>